<accession>A0AAV8WMK0</accession>
<dbReference type="GO" id="GO:0006357">
    <property type="term" value="P:regulation of transcription by RNA polymerase II"/>
    <property type="evidence" value="ECO:0007669"/>
    <property type="project" value="TreeGrafter"/>
</dbReference>
<dbReference type="GO" id="GO:0005667">
    <property type="term" value="C:transcription regulator complex"/>
    <property type="evidence" value="ECO:0007669"/>
    <property type="project" value="TreeGrafter"/>
</dbReference>
<protein>
    <recommendedName>
        <fullName evidence="2">MADF domain-containing protein</fullName>
    </recommendedName>
</protein>
<dbReference type="EMBL" id="JANEYF010005499">
    <property type="protein sequence ID" value="KAJ8928015.1"/>
    <property type="molecule type" value="Genomic_DNA"/>
</dbReference>
<dbReference type="InterPro" id="IPR039353">
    <property type="entry name" value="TF_Adf1"/>
</dbReference>
<organism evidence="3 4">
    <name type="scientific">Rhamnusium bicolor</name>
    <dbReference type="NCBI Taxonomy" id="1586634"/>
    <lineage>
        <taxon>Eukaryota</taxon>
        <taxon>Metazoa</taxon>
        <taxon>Ecdysozoa</taxon>
        <taxon>Arthropoda</taxon>
        <taxon>Hexapoda</taxon>
        <taxon>Insecta</taxon>
        <taxon>Pterygota</taxon>
        <taxon>Neoptera</taxon>
        <taxon>Endopterygota</taxon>
        <taxon>Coleoptera</taxon>
        <taxon>Polyphaga</taxon>
        <taxon>Cucujiformia</taxon>
        <taxon>Chrysomeloidea</taxon>
        <taxon>Cerambycidae</taxon>
        <taxon>Lepturinae</taxon>
        <taxon>Rhagiini</taxon>
        <taxon>Rhamnusium</taxon>
    </lineage>
</organism>
<gene>
    <name evidence="3" type="ORF">NQ314_019481</name>
</gene>
<evidence type="ECO:0000313" key="4">
    <source>
        <dbReference type="Proteomes" id="UP001162156"/>
    </source>
</evidence>
<feature type="domain" description="MADF" evidence="2">
    <location>
        <begin position="5"/>
        <end position="96"/>
    </location>
</feature>
<dbReference type="PANTHER" id="PTHR12243:SF67">
    <property type="entry name" value="COREPRESSOR OF PANGOLIN, ISOFORM A-RELATED"/>
    <property type="match status" value="1"/>
</dbReference>
<feature type="compositionally biased region" description="Polar residues" evidence="1">
    <location>
        <begin position="281"/>
        <end position="293"/>
    </location>
</feature>
<dbReference type="AlphaFoldDB" id="A0AAV8WMK0"/>
<feature type="region of interest" description="Disordered" evidence="1">
    <location>
        <begin position="268"/>
        <end position="305"/>
    </location>
</feature>
<name>A0AAV8WMK0_9CUCU</name>
<dbReference type="GO" id="GO:0005634">
    <property type="term" value="C:nucleus"/>
    <property type="evidence" value="ECO:0007669"/>
    <property type="project" value="TreeGrafter"/>
</dbReference>
<dbReference type="InterPro" id="IPR006578">
    <property type="entry name" value="MADF-dom"/>
</dbReference>
<dbReference type="Pfam" id="PF10545">
    <property type="entry name" value="MADF_DNA_bdg"/>
    <property type="match status" value="1"/>
</dbReference>
<dbReference type="PROSITE" id="PS51029">
    <property type="entry name" value="MADF"/>
    <property type="match status" value="1"/>
</dbReference>
<evidence type="ECO:0000313" key="3">
    <source>
        <dbReference type="EMBL" id="KAJ8928015.1"/>
    </source>
</evidence>
<proteinExistence type="predicted"/>
<evidence type="ECO:0000256" key="1">
    <source>
        <dbReference type="SAM" id="MobiDB-lite"/>
    </source>
</evidence>
<sequence>MDIERFIEEVLKFPVLYDQTKEKYRNSEYKDRIWKKIATDLEAKGAVKECKKKWASIRDQLRRTLQKRKTVSGQAAVRHHKYKYEDLLKFLIPHIADRETISNVSYSQEGEEEVDEQESNVNTQQEDSIVEEESMQQINIENEPAIENWETQIENVTNSSQPSQTASAGSFVTSTKKDKFVKPLLKRKIQYEVKSQESASSQLMAYILAEKQAEKEAKRPTTEMAEQNPVDAFLAGIAPPLKSLDPILFNQAKGSVSTPYPSPVGDETLNHPESGYYHLENTGQTSGQYTATQAEKCPKPTYTYL</sequence>
<feature type="region of interest" description="Disordered" evidence="1">
    <location>
        <begin position="107"/>
        <end position="127"/>
    </location>
</feature>
<dbReference type="Proteomes" id="UP001162156">
    <property type="component" value="Unassembled WGS sequence"/>
</dbReference>
<reference evidence="3" key="1">
    <citation type="journal article" date="2023" name="Insect Mol. Biol.">
        <title>Genome sequencing provides insights into the evolution of gene families encoding plant cell wall-degrading enzymes in longhorned beetles.</title>
        <authorList>
            <person name="Shin N.R."/>
            <person name="Okamura Y."/>
            <person name="Kirsch R."/>
            <person name="Pauchet Y."/>
        </authorList>
    </citation>
    <scope>NUCLEOTIDE SEQUENCE</scope>
    <source>
        <strain evidence="3">RBIC_L_NR</strain>
    </source>
</reference>
<keyword evidence="4" id="KW-1185">Reference proteome</keyword>
<evidence type="ECO:0000259" key="2">
    <source>
        <dbReference type="PROSITE" id="PS51029"/>
    </source>
</evidence>
<dbReference type="PANTHER" id="PTHR12243">
    <property type="entry name" value="MADF DOMAIN TRANSCRIPTION FACTOR"/>
    <property type="match status" value="1"/>
</dbReference>
<comment type="caution">
    <text evidence="3">The sequence shown here is derived from an EMBL/GenBank/DDBJ whole genome shotgun (WGS) entry which is preliminary data.</text>
</comment>
<feature type="compositionally biased region" description="Acidic residues" evidence="1">
    <location>
        <begin position="109"/>
        <end position="118"/>
    </location>
</feature>
<dbReference type="SMART" id="SM00595">
    <property type="entry name" value="MADF"/>
    <property type="match status" value="1"/>
</dbReference>